<accession>A0A369CCS8</accession>
<reference evidence="1 2" key="1">
    <citation type="submission" date="2018-07" db="EMBL/GenBank/DDBJ databases">
        <title>Genomic Encyclopedia of Type Strains, Phase IV (KMG-IV): sequencing the most valuable type-strain genomes for metagenomic binning, comparative biology and taxonomic classification.</title>
        <authorList>
            <person name="Goeker M."/>
        </authorList>
    </citation>
    <scope>NUCLEOTIDE SEQUENCE [LARGE SCALE GENOMIC DNA]</scope>
    <source>
        <strain evidence="1 2">DSM 26407</strain>
    </source>
</reference>
<sequence>MTDQASLPVEGGVYKSVGGGVFEVLAVGKYRSCDCFAIQSGNEVHVHKLQLWRLVPELRGAELLNISDDLPDIRGVGLRFGCRMVQVRKRGDEIQLEPAKGAKTGYGVQ</sequence>
<evidence type="ECO:0000313" key="2">
    <source>
        <dbReference type="Proteomes" id="UP000252707"/>
    </source>
</evidence>
<organism evidence="1 2">
    <name type="scientific">Thioalbus denitrificans</name>
    <dbReference type="NCBI Taxonomy" id="547122"/>
    <lineage>
        <taxon>Bacteria</taxon>
        <taxon>Pseudomonadati</taxon>
        <taxon>Pseudomonadota</taxon>
        <taxon>Gammaproteobacteria</taxon>
        <taxon>Chromatiales</taxon>
        <taxon>Ectothiorhodospiraceae</taxon>
        <taxon>Thioalbus</taxon>
    </lineage>
</organism>
<name>A0A369CCS8_9GAMM</name>
<evidence type="ECO:0000313" key="1">
    <source>
        <dbReference type="EMBL" id="RCX31709.1"/>
    </source>
</evidence>
<dbReference type="AlphaFoldDB" id="A0A369CCS8"/>
<gene>
    <name evidence="1" type="ORF">DFQ59_10256</name>
</gene>
<protein>
    <submittedName>
        <fullName evidence="1">Uncharacterized protein</fullName>
    </submittedName>
</protein>
<proteinExistence type="predicted"/>
<dbReference type="RefSeq" id="WP_170142038.1">
    <property type="nucleotide sequence ID" value="NZ_QPJY01000002.1"/>
</dbReference>
<keyword evidence="2" id="KW-1185">Reference proteome</keyword>
<dbReference type="Proteomes" id="UP000252707">
    <property type="component" value="Unassembled WGS sequence"/>
</dbReference>
<comment type="caution">
    <text evidence="1">The sequence shown here is derived from an EMBL/GenBank/DDBJ whole genome shotgun (WGS) entry which is preliminary data.</text>
</comment>
<dbReference type="EMBL" id="QPJY01000002">
    <property type="protein sequence ID" value="RCX31709.1"/>
    <property type="molecule type" value="Genomic_DNA"/>
</dbReference>